<reference evidence="3 4" key="1">
    <citation type="journal article" date="2018" name="New Phytol.">
        <title>Phylogenomics of Endogonaceae and evolution of mycorrhizas within Mucoromycota.</title>
        <authorList>
            <person name="Chang Y."/>
            <person name="Desiro A."/>
            <person name="Na H."/>
            <person name="Sandor L."/>
            <person name="Lipzen A."/>
            <person name="Clum A."/>
            <person name="Barry K."/>
            <person name="Grigoriev I.V."/>
            <person name="Martin F.M."/>
            <person name="Stajich J.E."/>
            <person name="Smith M.E."/>
            <person name="Bonito G."/>
            <person name="Spatafora J.W."/>
        </authorList>
    </citation>
    <scope>NUCLEOTIDE SEQUENCE [LARGE SCALE GENOMIC DNA]</scope>
    <source>
        <strain evidence="3 4">AD002</strain>
    </source>
</reference>
<keyword evidence="2" id="KW-0812">Transmembrane</keyword>
<evidence type="ECO:0000313" key="3">
    <source>
        <dbReference type="EMBL" id="RUS25370.1"/>
    </source>
</evidence>
<organism evidence="3 4">
    <name type="scientific">Jimgerdemannia flammicorona</name>
    <dbReference type="NCBI Taxonomy" id="994334"/>
    <lineage>
        <taxon>Eukaryota</taxon>
        <taxon>Fungi</taxon>
        <taxon>Fungi incertae sedis</taxon>
        <taxon>Mucoromycota</taxon>
        <taxon>Mucoromycotina</taxon>
        <taxon>Endogonomycetes</taxon>
        <taxon>Endogonales</taxon>
        <taxon>Endogonaceae</taxon>
        <taxon>Jimgerdemannia</taxon>
    </lineage>
</organism>
<protein>
    <submittedName>
        <fullName evidence="3">Uncharacterized protein</fullName>
    </submittedName>
</protein>
<proteinExistence type="predicted"/>
<gene>
    <name evidence="3" type="ORF">BC938DRAFT_472267</name>
</gene>
<keyword evidence="4" id="KW-1185">Reference proteome</keyword>
<name>A0A433Q6G9_9FUNG</name>
<evidence type="ECO:0000313" key="4">
    <source>
        <dbReference type="Proteomes" id="UP000274822"/>
    </source>
</evidence>
<accession>A0A433Q6G9</accession>
<keyword evidence="2" id="KW-1133">Transmembrane helix</keyword>
<feature type="region of interest" description="Disordered" evidence="1">
    <location>
        <begin position="205"/>
        <end position="228"/>
    </location>
</feature>
<evidence type="ECO:0000256" key="2">
    <source>
        <dbReference type="SAM" id="Phobius"/>
    </source>
</evidence>
<dbReference type="EMBL" id="RBNJ01013167">
    <property type="protein sequence ID" value="RUS25370.1"/>
    <property type="molecule type" value="Genomic_DNA"/>
</dbReference>
<evidence type="ECO:0000256" key="1">
    <source>
        <dbReference type="SAM" id="MobiDB-lite"/>
    </source>
</evidence>
<feature type="transmembrane region" description="Helical" evidence="2">
    <location>
        <begin position="433"/>
        <end position="451"/>
    </location>
</feature>
<sequence>MTITCCNGPSHSRSACFHYFILRPLPSSDHPTTTPPPSPLPINNKMTSATQHHLHQHPAYRKASQAFLLRKYDAAFATCLSALAALPAETHQSAPTAQLRARLWTLYVNIASALASASSASAAKTTHIVGVDGQTVDLGGGAEKVVDFVWRQVVHGYDEVEGDVDGNVVVACIMMSLTRHAPKIGRQITESWLSSIPDSVLAHLEQSATTTTTTTTTEDDEPQRRRGHDPVLAAYDRIIELYLLHVLPALHDFESAKEFVNYNPYVGEEMKKKYVETLDKLQEKASRPPKKRSSSAIKKPTTTHPPPTYAQIPKHNGHHHPTTFLDALPSSDIHTQHRPPRTSFSSSTSSVHPADLIANAYPPSPTTTSPPFSPPFSPPSSVSSSPRLRASTPGGFKRVNVPQHHTPTRRALDVAMRVPDFIVRYVRQLSAQGSPLVLLIVMVVVGVLVGGRRGVIWDAFKTVLAKLWQTVRMGTKITYM</sequence>
<feature type="region of interest" description="Disordered" evidence="1">
    <location>
        <begin position="280"/>
        <end position="405"/>
    </location>
</feature>
<dbReference type="Proteomes" id="UP000274822">
    <property type="component" value="Unassembled WGS sequence"/>
</dbReference>
<keyword evidence="2" id="KW-0472">Membrane</keyword>
<dbReference type="AlphaFoldDB" id="A0A433Q6G9"/>
<comment type="caution">
    <text evidence="3">The sequence shown here is derived from an EMBL/GenBank/DDBJ whole genome shotgun (WGS) entry which is preliminary data.</text>
</comment>